<dbReference type="PANTHER" id="PTHR43065:SF10">
    <property type="entry name" value="PEROXIDE STRESS-ACTIVATED HISTIDINE KINASE MAK3"/>
    <property type="match status" value="1"/>
</dbReference>
<dbReference type="SUPFAM" id="SSF47384">
    <property type="entry name" value="Homodimeric domain of signal transducing histidine kinase"/>
    <property type="match status" value="1"/>
</dbReference>
<dbReference type="SUPFAM" id="SSF55874">
    <property type="entry name" value="ATPase domain of HSP90 chaperone/DNA topoisomerase II/histidine kinase"/>
    <property type="match status" value="1"/>
</dbReference>
<dbReference type="InterPro" id="IPR003661">
    <property type="entry name" value="HisK_dim/P_dom"/>
</dbReference>
<dbReference type="GO" id="GO:0005524">
    <property type="term" value="F:ATP binding"/>
    <property type="evidence" value="ECO:0007669"/>
    <property type="project" value="UniProtKB-KW"/>
</dbReference>
<dbReference type="InterPro" id="IPR013767">
    <property type="entry name" value="PAS_fold"/>
</dbReference>
<feature type="domain" description="PAS" evidence="10">
    <location>
        <begin position="14"/>
        <end position="68"/>
    </location>
</feature>
<dbReference type="AlphaFoldDB" id="A0A544TED9"/>
<evidence type="ECO:0000256" key="3">
    <source>
        <dbReference type="ARBA" id="ARBA00022553"/>
    </source>
</evidence>
<dbReference type="PANTHER" id="PTHR43065">
    <property type="entry name" value="SENSOR HISTIDINE KINASE"/>
    <property type="match status" value="1"/>
</dbReference>
<evidence type="ECO:0000313" key="11">
    <source>
        <dbReference type="EMBL" id="TQR15827.1"/>
    </source>
</evidence>
<dbReference type="CDD" id="cd00082">
    <property type="entry name" value="HisKA"/>
    <property type="match status" value="1"/>
</dbReference>
<feature type="domain" description="Histidine kinase" evidence="9">
    <location>
        <begin position="149"/>
        <end position="356"/>
    </location>
</feature>
<dbReference type="Pfam" id="PF00512">
    <property type="entry name" value="HisKA"/>
    <property type="match status" value="1"/>
</dbReference>
<name>A0A544TED9_9BACI</name>
<proteinExistence type="predicted"/>
<evidence type="ECO:0000256" key="4">
    <source>
        <dbReference type="ARBA" id="ARBA00022679"/>
    </source>
</evidence>
<dbReference type="InterPro" id="IPR005467">
    <property type="entry name" value="His_kinase_dom"/>
</dbReference>
<dbReference type="PROSITE" id="PS50109">
    <property type="entry name" value="HIS_KIN"/>
    <property type="match status" value="1"/>
</dbReference>
<comment type="catalytic activity">
    <reaction evidence="1">
        <text>ATP + protein L-histidine = ADP + protein N-phospho-L-histidine.</text>
        <dbReference type="EC" id="2.7.13.3"/>
    </reaction>
</comment>
<dbReference type="InterPro" id="IPR035965">
    <property type="entry name" value="PAS-like_dom_sf"/>
</dbReference>
<dbReference type="InterPro" id="IPR036890">
    <property type="entry name" value="HATPase_C_sf"/>
</dbReference>
<evidence type="ECO:0000256" key="7">
    <source>
        <dbReference type="ARBA" id="ARBA00022840"/>
    </source>
</evidence>
<dbReference type="EMBL" id="VDGH01000002">
    <property type="protein sequence ID" value="TQR15827.1"/>
    <property type="molecule type" value="Genomic_DNA"/>
</dbReference>
<evidence type="ECO:0000313" key="12">
    <source>
        <dbReference type="Proteomes" id="UP000317316"/>
    </source>
</evidence>
<evidence type="ECO:0000256" key="1">
    <source>
        <dbReference type="ARBA" id="ARBA00000085"/>
    </source>
</evidence>
<sequence>MRGLVKFVPVEYEYKQKFEHIFQFFSNGLLLIDEDGIVLEMNAQMEEILQINKNEVIGSHAVKIMDLFVNSYESNKEFIAKLMRFGEAELCTEILTFLGDLKYIYMKVSKQEDTNIYLVEIHDESEKIQMKKRLNHTESLSTIGQLAASIAHEIRNPMTSLKGFTQLLHQTTNEDGKRYLAVINEEIKRMEEILTEFLEVSKPTNNKFVSFDIKELILEVANFMAPQALMKNIELIISLTPESKFKFLGDRNLIKQVFMNSIKNAIEAMPKGGNIFITISNIGMKNVCIEIKDQGQGIEADKIDKIFDPFFTTKSEGTGLGLSHSIQVIKSHGGTIEVVSEIEVGTSFKFILPLQKEI</sequence>
<dbReference type="InterPro" id="IPR036097">
    <property type="entry name" value="HisK_dim/P_sf"/>
</dbReference>
<dbReference type="Proteomes" id="UP000317316">
    <property type="component" value="Unassembled WGS sequence"/>
</dbReference>
<dbReference type="PROSITE" id="PS50112">
    <property type="entry name" value="PAS"/>
    <property type="match status" value="1"/>
</dbReference>
<keyword evidence="4" id="KW-0808">Transferase</keyword>
<dbReference type="InterPro" id="IPR004358">
    <property type="entry name" value="Sig_transdc_His_kin-like_C"/>
</dbReference>
<keyword evidence="7" id="KW-0067">ATP-binding</keyword>
<evidence type="ECO:0000259" key="9">
    <source>
        <dbReference type="PROSITE" id="PS50109"/>
    </source>
</evidence>
<keyword evidence="5" id="KW-0547">Nucleotide-binding</keyword>
<dbReference type="GO" id="GO:0000155">
    <property type="term" value="F:phosphorelay sensor kinase activity"/>
    <property type="evidence" value="ECO:0007669"/>
    <property type="project" value="InterPro"/>
</dbReference>
<dbReference type="EC" id="2.7.13.3" evidence="2"/>
<dbReference type="Pfam" id="PF02518">
    <property type="entry name" value="HATPase_c"/>
    <property type="match status" value="1"/>
</dbReference>
<protein>
    <recommendedName>
        <fullName evidence="2">histidine kinase</fullName>
        <ecNumber evidence="2">2.7.13.3</ecNumber>
    </recommendedName>
</protein>
<dbReference type="GO" id="GO:0006355">
    <property type="term" value="P:regulation of DNA-templated transcription"/>
    <property type="evidence" value="ECO:0007669"/>
    <property type="project" value="InterPro"/>
</dbReference>
<keyword evidence="6" id="KW-0418">Kinase</keyword>
<organism evidence="11 12">
    <name type="scientific">Psychrobacillus lasiicapitis</name>
    <dbReference type="NCBI Taxonomy" id="1636719"/>
    <lineage>
        <taxon>Bacteria</taxon>
        <taxon>Bacillati</taxon>
        <taxon>Bacillota</taxon>
        <taxon>Bacilli</taxon>
        <taxon>Bacillales</taxon>
        <taxon>Bacillaceae</taxon>
        <taxon>Psychrobacillus</taxon>
    </lineage>
</organism>
<evidence type="ECO:0000256" key="6">
    <source>
        <dbReference type="ARBA" id="ARBA00022777"/>
    </source>
</evidence>
<dbReference type="Gene3D" id="1.10.287.130">
    <property type="match status" value="1"/>
</dbReference>
<reference evidence="11 12" key="1">
    <citation type="submission" date="2019-05" db="EMBL/GenBank/DDBJ databases">
        <title>Psychrobacillus vulpis sp. nov., a new species isolated from feces of a red fox that inhabits in The Tablas de Daimiel Natural Park, Albacete, Spain.</title>
        <authorList>
            <person name="Rodriguez M."/>
            <person name="Reina J.C."/>
            <person name="Bejar V."/>
            <person name="Llamas I."/>
        </authorList>
    </citation>
    <scope>NUCLEOTIDE SEQUENCE [LARGE SCALE GENOMIC DNA]</scope>
    <source>
        <strain evidence="11 12">NEAU-3TGS17</strain>
    </source>
</reference>
<evidence type="ECO:0000256" key="8">
    <source>
        <dbReference type="ARBA" id="ARBA00023012"/>
    </source>
</evidence>
<dbReference type="SMART" id="SM00388">
    <property type="entry name" value="HisKA"/>
    <property type="match status" value="1"/>
</dbReference>
<evidence type="ECO:0000259" key="10">
    <source>
        <dbReference type="PROSITE" id="PS50112"/>
    </source>
</evidence>
<dbReference type="SMART" id="SM00387">
    <property type="entry name" value="HATPase_c"/>
    <property type="match status" value="1"/>
</dbReference>
<dbReference type="InterPro" id="IPR000014">
    <property type="entry name" value="PAS"/>
</dbReference>
<dbReference type="InterPro" id="IPR003594">
    <property type="entry name" value="HATPase_dom"/>
</dbReference>
<evidence type="ECO:0000256" key="2">
    <source>
        <dbReference type="ARBA" id="ARBA00012438"/>
    </source>
</evidence>
<keyword evidence="8" id="KW-0902">Two-component regulatory system</keyword>
<keyword evidence="12" id="KW-1185">Reference proteome</keyword>
<gene>
    <name evidence="11" type="ORF">FG382_03715</name>
</gene>
<dbReference type="PRINTS" id="PR00344">
    <property type="entry name" value="BCTRLSENSOR"/>
</dbReference>
<dbReference type="Gene3D" id="3.30.565.10">
    <property type="entry name" value="Histidine kinase-like ATPase, C-terminal domain"/>
    <property type="match status" value="1"/>
</dbReference>
<dbReference type="Gene3D" id="3.30.450.20">
    <property type="entry name" value="PAS domain"/>
    <property type="match status" value="1"/>
</dbReference>
<dbReference type="SUPFAM" id="SSF55785">
    <property type="entry name" value="PYP-like sensor domain (PAS domain)"/>
    <property type="match status" value="1"/>
</dbReference>
<evidence type="ECO:0000256" key="5">
    <source>
        <dbReference type="ARBA" id="ARBA00022741"/>
    </source>
</evidence>
<accession>A0A544TED9</accession>
<dbReference type="OrthoDB" id="9815750at2"/>
<dbReference type="Pfam" id="PF00989">
    <property type="entry name" value="PAS"/>
    <property type="match status" value="1"/>
</dbReference>
<keyword evidence="3" id="KW-0597">Phosphoprotein</keyword>
<comment type="caution">
    <text evidence="11">The sequence shown here is derived from an EMBL/GenBank/DDBJ whole genome shotgun (WGS) entry which is preliminary data.</text>
</comment>